<dbReference type="SUPFAM" id="SSF56112">
    <property type="entry name" value="Protein kinase-like (PK-like)"/>
    <property type="match status" value="1"/>
</dbReference>
<evidence type="ECO:0000256" key="2">
    <source>
        <dbReference type="PIRNR" id="PIRNR006221"/>
    </source>
</evidence>
<dbReference type="PIRSF" id="PIRSF006221">
    <property type="entry name" value="Ketosamine-3-kinase"/>
    <property type="match status" value="1"/>
</dbReference>
<organism evidence="3 4">
    <name type="scientific">Flammeovirga pacifica</name>
    <dbReference type="NCBI Taxonomy" id="915059"/>
    <lineage>
        <taxon>Bacteria</taxon>
        <taxon>Pseudomonadati</taxon>
        <taxon>Bacteroidota</taxon>
        <taxon>Cytophagia</taxon>
        <taxon>Cytophagales</taxon>
        <taxon>Flammeovirgaceae</taxon>
        <taxon>Flammeovirga</taxon>
    </lineage>
</organism>
<dbReference type="Proteomes" id="UP000179797">
    <property type="component" value="Unassembled WGS sequence"/>
</dbReference>
<dbReference type="Pfam" id="PF03881">
    <property type="entry name" value="Fructosamin_kin"/>
    <property type="match status" value="1"/>
</dbReference>
<keyword evidence="2" id="KW-0808">Transferase</keyword>
<keyword evidence="2" id="KW-0418">Kinase</keyword>
<dbReference type="PANTHER" id="PTHR12149:SF8">
    <property type="entry name" value="PROTEIN-RIBULOSAMINE 3-KINASE"/>
    <property type="match status" value="1"/>
</dbReference>
<dbReference type="RefSeq" id="WP_044221463.1">
    <property type="nucleotide sequence ID" value="NZ_JRYR02000001.1"/>
</dbReference>
<dbReference type="STRING" id="915059.NH26_09290"/>
<reference evidence="3 4" key="1">
    <citation type="journal article" date="2012" name="Int. J. Syst. Evol. Microbiol.">
        <title>Flammeovirga pacifica sp. nov., isolated from deep-sea sediment.</title>
        <authorList>
            <person name="Xu H."/>
            <person name="Fu Y."/>
            <person name="Yang N."/>
            <person name="Ding Z."/>
            <person name="Lai Q."/>
            <person name="Zeng R."/>
        </authorList>
    </citation>
    <scope>NUCLEOTIDE SEQUENCE [LARGE SCALE GENOMIC DNA]</scope>
    <source>
        <strain evidence="4">DSM 24597 / LMG 26175 / WPAGA1</strain>
    </source>
</reference>
<proteinExistence type="inferred from homology"/>
<dbReference type="Gene3D" id="3.90.1200.10">
    <property type="match status" value="1"/>
</dbReference>
<dbReference type="Gene3D" id="3.30.200.20">
    <property type="entry name" value="Phosphorylase Kinase, domain 1"/>
    <property type="match status" value="1"/>
</dbReference>
<protein>
    <recommendedName>
        <fullName evidence="5">Ketosamine-3-kinase</fullName>
    </recommendedName>
</protein>
<evidence type="ECO:0000313" key="3">
    <source>
        <dbReference type="EMBL" id="OHX66536.1"/>
    </source>
</evidence>
<dbReference type="EMBL" id="JRYR02000001">
    <property type="protein sequence ID" value="OHX66536.1"/>
    <property type="molecule type" value="Genomic_DNA"/>
</dbReference>
<evidence type="ECO:0000313" key="4">
    <source>
        <dbReference type="Proteomes" id="UP000179797"/>
    </source>
</evidence>
<dbReference type="GO" id="GO:0016301">
    <property type="term" value="F:kinase activity"/>
    <property type="evidence" value="ECO:0007669"/>
    <property type="project" value="UniProtKB-UniRule"/>
</dbReference>
<evidence type="ECO:0008006" key="5">
    <source>
        <dbReference type="Google" id="ProtNLM"/>
    </source>
</evidence>
<dbReference type="PANTHER" id="PTHR12149">
    <property type="entry name" value="FRUCTOSAMINE 3 KINASE-RELATED PROTEIN"/>
    <property type="match status" value="1"/>
</dbReference>
<name>A0A1S1YZU2_FLAPC</name>
<sequence length="290" mass="33705">MSDHFYQEILKKHLGNDVQLKDTSNITGGCINESIKLTTNKGAFFIKYNSNHNTRFFEVEEKGLNLLRNHSNFTVPRLLGIGTYEEGVYLLMEHIDSSRSGHDYWEVMGQQLAEMHQHTNTTFGLQYHNFIGKLPQFNNETEDWLDFFIHQRIIPQYEMAVQNNYLQQSHLDKIFNLKDKLKDFFPKEPPSLLHGDLWSGNTMVGALGEPCLIDPAVYYGHREAEIAFTTLFGGFDDTFFEAYNEAYPWKEGIKERIPIYNLYPLMVHLNLFGKSYLSEIEEVLSKIADI</sequence>
<comment type="caution">
    <text evidence="3">The sequence shown here is derived from an EMBL/GenBank/DDBJ whole genome shotgun (WGS) entry which is preliminary data.</text>
</comment>
<keyword evidence="4" id="KW-1185">Reference proteome</keyword>
<dbReference type="InterPro" id="IPR016477">
    <property type="entry name" value="Fructo-/Ketosamine-3-kinase"/>
</dbReference>
<comment type="similarity">
    <text evidence="1 2">Belongs to the fructosamine kinase family.</text>
</comment>
<accession>A0A1S1YZU2</accession>
<dbReference type="AlphaFoldDB" id="A0A1S1YZU2"/>
<dbReference type="OrthoDB" id="5291879at2"/>
<dbReference type="InterPro" id="IPR011009">
    <property type="entry name" value="Kinase-like_dom_sf"/>
</dbReference>
<evidence type="ECO:0000256" key="1">
    <source>
        <dbReference type="ARBA" id="ARBA00009460"/>
    </source>
</evidence>
<gene>
    <name evidence="3" type="ORF">NH26_09290</name>
</gene>